<dbReference type="FunFam" id="3.30.390.30:FF:000003">
    <property type="entry name" value="Glutathione reductase"/>
    <property type="match status" value="1"/>
</dbReference>
<dbReference type="Proteomes" id="UP000035346">
    <property type="component" value="Unassembled WGS sequence"/>
</dbReference>
<feature type="binding site" evidence="8">
    <location>
        <begin position="174"/>
        <end position="181"/>
    </location>
    <ligand>
        <name>NAD(+)</name>
        <dbReference type="ChEBI" id="CHEBI:57540"/>
    </ligand>
</feature>
<dbReference type="PIRSF" id="PIRSF000350">
    <property type="entry name" value="Mercury_reductase_MerA"/>
    <property type="match status" value="1"/>
</dbReference>
<evidence type="ECO:0000313" key="20">
    <source>
        <dbReference type="Proteomes" id="UP000250200"/>
    </source>
</evidence>
<evidence type="ECO:0000256" key="1">
    <source>
        <dbReference type="ARBA" id="ARBA00007532"/>
    </source>
</evidence>
<dbReference type="Gene3D" id="3.30.390.30">
    <property type="match status" value="1"/>
</dbReference>
<feature type="active site" description="Proton acceptor" evidence="7">
    <location>
        <position position="438"/>
    </location>
</feature>
<evidence type="ECO:0000259" key="11">
    <source>
        <dbReference type="Pfam" id="PF02852"/>
    </source>
</evidence>
<keyword evidence="4 10" id="KW-0560">Oxidoreductase</keyword>
<dbReference type="GO" id="GO:0045454">
    <property type="term" value="P:cell redox homeostasis"/>
    <property type="evidence" value="ECO:0007669"/>
    <property type="project" value="InterPro"/>
</dbReference>
<comment type="similarity">
    <text evidence="1 10">Belongs to the class-I pyridine nucleotide-disulfide oxidoreductase family.</text>
</comment>
<evidence type="ECO:0000259" key="12">
    <source>
        <dbReference type="Pfam" id="PF07992"/>
    </source>
</evidence>
<dbReference type="GO" id="GO:0050661">
    <property type="term" value="F:NADP binding"/>
    <property type="evidence" value="ECO:0007669"/>
    <property type="project" value="InterPro"/>
</dbReference>
<dbReference type="GO" id="GO:0005829">
    <property type="term" value="C:cytosol"/>
    <property type="evidence" value="ECO:0007669"/>
    <property type="project" value="TreeGrafter"/>
</dbReference>
<evidence type="ECO:0000256" key="6">
    <source>
        <dbReference type="ARBA" id="ARBA00023284"/>
    </source>
</evidence>
<keyword evidence="8" id="KW-0547">Nucleotide-binding</keyword>
<keyword evidence="2 10" id="KW-0285">Flavoprotein</keyword>
<dbReference type="NCBIfam" id="NF004776">
    <property type="entry name" value="PRK06116.1"/>
    <property type="match status" value="1"/>
</dbReference>
<proteinExistence type="inferred from homology"/>
<evidence type="ECO:0000256" key="3">
    <source>
        <dbReference type="ARBA" id="ARBA00022827"/>
    </source>
</evidence>
<dbReference type="PANTHER" id="PTHR42737:SF2">
    <property type="entry name" value="GLUTATHIONE REDUCTASE"/>
    <property type="match status" value="1"/>
</dbReference>
<evidence type="ECO:0000313" key="14">
    <source>
        <dbReference type="EMBL" id="KLL41852.1"/>
    </source>
</evidence>
<dbReference type="InterPro" id="IPR004099">
    <property type="entry name" value="Pyr_nucl-diS_OxRdtase_dimer"/>
</dbReference>
<dbReference type="InterPro" id="IPR023753">
    <property type="entry name" value="FAD/NAD-binding_dom"/>
</dbReference>
<dbReference type="SUPFAM" id="SSF51905">
    <property type="entry name" value="FAD/NAD(P)-binding domain"/>
    <property type="match status" value="1"/>
</dbReference>
<evidence type="ECO:0000313" key="21">
    <source>
        <dbReference type="Proteomes" id="UP000254076"/>
    </source>
</evidence>
<evidence type="ECO:0000256" key="4">
    <source>
        <dbReference type="ARBA" id="ARBA00023002"/>
    </source>
</evidence>
<feature type="binding site" evidence="8">
    <location>
        <position position="51"/>
    </location>
    <ligand>
        <name>FAD</name>
        <dbReference type="ChEBI" id="CHEBI:57692"/>
    </ligand>
</feature>
<dbReference type="Proteomes" id="UP000255140">
    <property type="component" value="Unassembled WGS sequence"/>
</dbReference>
<dbReference type="EMBL" id="UHEQ01000004">
    <property type="protein sequence ID" value="SUN14491.1"/>
    <property type="molecule type" value="Genomic_DNA"/>
</dbReference>
<reference evidence="18 19" key="1">
    <citation type="journal article" date="2015" name="PLoS ONE">
        <title>Genomic analysis reveals the molecular basis for capsule loss in the group B streptococcus population.</title>
        <authorList>
            <consortium name="DEVANI Consortium"/>
            <person name="Rosini R."/>
            <person name="Campisi E."/>
            <person name="De Chiara M."/>
            <person name="Tettelin H."/>
            <person name="Rinaudo D."/>
            <person name="Toniolo C."/>
            <person name="Metruccio M."/>
            <person name="Guidotti S."/>
            <person name="Sorensen U.B."/>
            <person name="Kilian M."/>
            <person name="Ramirez M."/>
            <person name="Janulczyk R."/>
            <person name="Donati C."/>
            <person name="Grandi G."/>
            <person name="Margarit I."/>
        </authorList>
    </citation>
    <scope>NUCLEOTIDE SEQUENCE [LARGE SCALE GENOMIC DNA]</scope>
    <source>
        <strain evidence="14 19">DK-B-USS-215</strain>
        <strain evidence="13 18">ES-PW-063</strain>
    </source>
</reference>
<organism evidence="14 19">
    <name type="scientific">Streptococcus agalactiae</name>
    <dbReference type="NCBI Taxonomy" id="1311"/>
    <lineage>
        <taxon>Bacteria</taxon>
        <taxon>Bacillati</taxon>
        <taxon>Bacillota</taxon>
        <taxon>Bacilli</taxon>
        <taxon>Lactobacillales</taxon>
        <taxon>Streptococcaceae</taxon>
        <taxon>Streptococcus</taxon>
    </lineage>
</organism>
<evidence type="ECO:0000313" key="15">
    <source>
        <dbReference type="EMBL" id="SQA18907.1"/>
    </source>
</evidence>
<dbReference type="Proteomes" id="UP000035174">
    <property type="component" value="Unassembled WGS sequence"/>
</dbReference>
<evidence type="ECO:0000313" key="16">
    <source>
        <dbReference type="EMBL" id="SUN14491.1"/>
    </source>
</evidence>
<feature type="disulfide bond" description="Redox-active" evidence="9">
    <location>
        <begin position="42"/>
        <end position="47"/>
    </location>
</feature>
<dbReference type="Pfam" id="PF07992">
    <property type="entry name" value="Pyr_redox_2"/>
    <property type="match status" value="1"/>
</dbReference>
<evidence type="ECO:0000313" key="13">
    <source>
        <dbReference type="EMBL" id="KLJ28781.1"/>
    </source>
</evidence>
<dbReference type="GO" id="GO:0004362">
    <property type="term" value="F:glutathione-disulfide reductase (NADPH) activity"/>
    <property type="evidence" value="ECO:0007669"/>
    <property type="project" value="UniProtKB-EC"/>
</dbReference>
<dbReference type="InterPro" id="IPR036188">
    <property type="entry name" value="FAD/NAD-bd_sf"/>
</dbReference>
<evidence type="ECO:0000313" key="18">
    <source>
        <dbReference type="Proteomes" id="UP000035174"/>
    </source>
</evidence>
<evidence type="ECO:0000256" key="2">
    <source>
        <dbReference type="ARBA" id="ARBA00022630"/>
    </source>
</evidence>
<reference evidence="20 21" key="2">
    <citation type="submission" date="2018-06" db="EMBL/GenBank/DDBJ databases">
        <authorList>
            <consortium name="Pathogen Informatics"/>
            <person name="Doyle S."/>
        </authorList>
    </citation>
    <scope>NUCLEOTIDE SEQUENCE [LARGE SCALE GENOMIC DNA]</scope>
    <source>
        <strain evidence="15 20">NCTC8181</strain>
        <strain evidence="16 21">NCTC8185</strain>
        <strain evidence="17 22">NCTC9828</strain>
    </source>
</reference>
<dbReference type="EMBL" id="UAVB01000001">
    <property type="protein sequence ID" value="SQA18907.1"/>
    <property type="molecule type" value="Genomic_DNA"/>
</dbReference>
<dbReference type="EMBL" id="LCVB01000030">
    <property type="protein sequence ID" value="KLJ28781.1"/>
    <property type="molecule type" value="Genomic_DNA"/>
</dbReference>
<dbReference type="InterPro" id="IPR016156">
    <property type="entry name" value="FAD/NAD-linked_Rdtase_dimer_sf"/>
</dbReference>
<dbReference type="SUPFAM" id="SSF55424">
    <property type="entry name" value="FAD/NAD-linked reductases, dimerisation (C-terminal) domain"/>
    <property type="match status" value="1"/>
</dbReference>
<name>A0A0H1XLV8_STRAG</name>
<dbReference type="InterPro" id="IPR046952">
    <property type="entry name" value="GSHR/TRXR-like"/>
</dbReference>
<evidence type="ECO:0000256" key="9">
    <source>
        <dbReference type="PIRSR" id="PIRSR000350-4"/>
    </source>
</evidence>
<dbReference type="RefSeq" id="WP_000043884.1">
    <property type="nucleotide sequence ID" value="NZ_AP018935.1"/>
</dbReference>
<evidence type="ECO:0000313" key="17">
    <source>
        <dbReference type="EMBL" id="SUN28879.1"/>
    </source>
</evidence>
<sequence>MSKQYDYIVIGGGSAGSGTANRAAMYGAKVLLIEGGQVGGTCVNLGCVPKKIMWYGAQVSETLHKYSSGYGFEVNNLNFDFTTLKANRDAYVQRSRQSYAANFERNGVEKIDGFARFIDNHTIEVNGQQYKAPHITIATGGHPLYPDIIGSELGETSDDFFGWETLPDSILIVGAGYIAAELAGVVNELGVETHLAFRKDHILRGFDDMVTSEVMAEMEKSGISLHANHVPKSLKRDEGGKLIFEAENGKTLVVDRVIWAIGRGPNVDMGLENTDIVLNDKGYIKADEFENTSVDGVYAIGDVNGKIALTPVAIAAGRRLSERLFNHKDNEKLDYHNVPSVIFTHPVIGTVGLSEAAAIEQFGEDNIKVYTSTFTSMYTAVTTNRQAVKMKLITLGKEEKVIGLHGVGYGIDEMIQGFSVAIKMGATKADFDDTVAIHPTGSEEFVTMR</sequence>
<dbReference type="PRINTS" id="PR00368">
    <property type="entry name" value="FADPNR"/>
</dbReference>
<dbReference type="InterPro" id="IPR006322">
    <property type="entry name" value="Glutathione_Rdtase_euk/bac"/>
</dbReference>
<dbReference type="AlphaFoldDB" id="A0A0H1XLV8"/>
<keyword evidence="8" id="KW-0520">NAD</keyword>
<evidence type="ECO:0000313" key="19">
    <source>
        <dbReference type="Proteomes" id="UP000035346"/>
    </source>
</evidence>
<comment type="caution">
    <text evidence="14">The sequence shown here is derived from an EMBL/GenBank/DDBJ whole genome shotgun (WGS) entry which is preliminary data.</text>
</comment>
<evidence type="ECO:0000256" key="7">
    <source>
        <dbReference type="PIRSR" id="PIRSR000350-2"/>
    </source>
</evidence>
<dbReference type="EMBL" id="UHEW01000005">
    <property type="protein sequence ID" value="SUN28879.1"/>
    <property type="molecule type" value="Genomic_DNA"/>
</dbReference>
<feature type="domain" description="Pyridine nucleotide-disulphide oxidoreductase dimerisation" evidence="11">
    <location>
        <begin position="338"/>
        <end position="448"/>
    </location>
</feature>
<dbReference type="EMBL" id="LBKL01000039">
    <property type="protein sequence ID" value="KLL41852.1"/>
    <property type="molecule type" value="Genomic_DNA"/>
</dbReference>
<dbReference type="NCBIfam" id="TIGR01421">
    <property type="entry name" value="gluta_reduc_1"/>
    <property type="match status" value="1"/>
</dbReference>
<dbReference type="Proteomes" id="UP000254076">
    <property type="component" value="Unassembled WGS sequence"/>
</dbReference>
<dbReference type="PANTHER" id="PTHR42737">
    <property type="entry name" value="GLUTATHIONE REDUCTASE"/>
    <property type="match status" value="1"/>
</dbReference>
<feature type="domain" description="FAD/NAD(P)-binding" evidence="12">
    <location>
        <begin position="5"/>
        <end position="317"/>
    </location>
</feature>
<evidence type="ECO:0000313" key="22">
    <source>
        <dbReference type="Proteomes" id="UP000255140"/>
    </source>
</evidence>
<dbReference type="GO" id="GO:0050660">
    <property type="term" value="F:flavin adenine dinucleotide binding"/>
    <property type="evidence" value="ECO:0007669"/>
    <property type="project" value="InterPro"/>
</dbReference>
<keyword evidence="5" id="KW-1015">Disulfide bond</keyword>
<accession>A0A0H1XLV8</accession>
<gene>
    <name evidence="15" type="primary">gor</name>
    <name evidence="15" type="ORF">NCTC8181_01961</name>
    <name evidence="16" type="ORF">NCTC8185_01777</name>
    <name evidence="17" type="ORF">NCTC9828_01142</name>
    <name evidence="14" type="ORF">WA04_03175</name>
    <name evidence="13" type="ORF">WA45_06420</name>
</gene>
<dbReference type="GO" id="GO:0034599">
    <property type="term" value="P:cellular response to oxidative stress"/>
    <property type="evidence" value="ECO:0007669"/>
    <property type="project" value="TreeGrafter"/>
</dbReference>
<keyword evidence="3 8" id="KW-0274">FAD</keyword>
<dbReference type="Proteomes" id="UP000250200">
    <property type="component" value="Unassembled WGS sequence"/>
</dbReference>
<feature type="binding site" evidence="8">
    <location>
        <position position="262"/>
    </location>
    <ligand>
        <name>NAD(+)</name>
        <dbReference type="ChEBI" id="CHEBI:57540"/>
    </ligand>
</feature>
<dbReference type="PRINTS" id="PR00411">
    <property type="entry name" value="PNDRDTASEI"/>
</dbReference>
<dbReference type="EC" id="1.8.1.7" evidence="14"/>
<dbReference type="PROSITE" id="PS00076">
    <property type="entry name" value="PYRIDINE_REDOX_1"/>
    <property type="match status" value="1"/>
</dbReference>
<evidence type="ECO:0000256" key="10">
    <source>
        <dbReference type="RuleBase" id="RU003691"/>
    </source>
</evidence>
<dbReference type="GO" id="GO:0006749">
    <property type="term" value="P:glutathione metabolic process"/>
    <property type="evidence" value="ECO:0007669"/>
    <property type="project" value="InterPro"/>
</dbReference>
<dbReference type="Pfam" id="PF02852">
    <property type="entry name" value="Pyr_redox_dim"/>
    <property type="match status" value="1"/>
</dbReference>
<comment type="cofactor">
    <cofactor evidence="8">
        <name>FAD</name>
        <dbReference type="ChEBI" id="CHEBI:57692"/>
    </cofactor>
    <text evidence="8">Binds 1 FAD per subunit.</text>
</comment>
<protein>
    <submittedName>
        <fullName evidence="14">Glutathione reductase</fullName>
        <ecNumber evidence="14">1.8.1.7</ecNumber>
    </submittedName>
</protein>
<dbReference type="Gene3D" id="3.50.50.60">
    <property type="entry name" value="FAD/NAD(P)-binding domain"/>
    <property type="match status" value="2"/>
</dbReference>
<feature type="binding site" evidence="8">
    <location>
        <position position="302"/>
    </location>
    <ligand>
        <name>FAD</name>
        <dbReference type="ChEBI" id="CHEBI:57692"/>
    </ligand>
</feature>
<keyword evidence="6 10" id="KW-0676">Redox-active center</keyword>
<dbReference type="InterPro" id="IPR012999">
    <property type="entry name" value="Pyr_OxRdtase_I_AS"/>
</dbReference>
<evidence type="ECO:0000256" key="5">
    <source>
        <dbReference type="ARBA" id="ARBA00023157"/>
    </source>
</evidence>
<dbReference type="InterPro" id="IPR001100">
    <property type="entry name" value="Pyr_nuc-diS_OxRdtase"/>
</dbReference>
<evidence type="ECO:0000256" key="8">
    <source>
        <dbReference type="PIRSR" id="PIRSR000350-3"/>
    </source>
</evidence>